<dbReference type="GO" id="GO:0005524">
    <property type="term" value="F:ATP binding"/>
    <property type="evidence" value="ECO:0007669"/>
    <property type="project" value="UniProtKB-UniRule"/>
</dbReference>
<evidence type="ECO:0000259" key="2">
    <source>
        <dbReference type="PROSITE" id="PS50975"/>
    </source>
</evidence>
<feature type="domain" description="ATP-grasp" evidence="2">
    <location>
        <begin position="133"/>
        <end position="342"/>
    </location>
</feature>
<name>A0A9D9E3H4_9BACT</name>
<protein>
    <recommendedName>
        <fullName evidence="2">ATP-grasp domain-containing protein</fullName>
    </recommendedName>
</protein>
<dbReference type="GO" id="GO:0046872">
    <property type="term" value="F:metal ion binding"/>
    <property type="evidence" value="ECO:0007669"/>
    <property type="project" value="InterPro"/>
</dbReference>
<dbReference type="SUPFAM" id="SSF56059">
    <property type="entry name" value="Glutathione synthetase ATP-binding domain-like"/>
    <property type="match status" value="1"/>
</dbReference>
<sequence length="403" mass="44279">MSSLYIFNPENDLALADGCRNYYPPPAARKIAGDLAMLPIWYAGDDSHVVVPKFTDGAYINDVSAQFGIKAQILQPTEVRAHETIASCVPWGWSPYISKRFTDMGVDAGILPPSEAIALYRDLSNRKTTAAILTSLSQAGIDVPEPLPCYTSSLAEAMRFVETNRRSILKAPWSGSGRGLVWGRGIYERSVEQLCRGIINRQGGIICEKALDKVLDFAMEFRADGENVEFAGYSLFCTDEKGAYRGNMLASDTFIEELLCRYVGQETLVMLKQVLPEILQKLFGGKYKGVCGIDMMIYRDGSICRIAPCIELNLRMSMGALARIFYDRYVKDGVLGRLDILYFGKPGEAESYCRDTVSKYPPSISSGKLVAGAVLLAPVCGDTGYAAVARCGLAESEFQEFPV</sequence>
<dbReference type="Proteomes" id="UP000823636">
    <property type="component" value="Unassembled WGS sequence"/>
</dbReference>
<dbReference type="EMBL" id="JADIMW010000022">
    <property type="protein sequence ID" value="MBO8437698.1"/>
    <property type="molecule type" value="Genomic_DNA"/>
</dbReference>
<reference evidence="3" key="2">
    <citation type="journal article" date="2021" name="PeerJ">
        <title>Extensive microbial diversity within the chicken gut microbiome revealed by metagenomics and culture.</title>
        <authorList>
            <person name="Gilroy R."/>
            <person name="Ravi A."/>
            <person name="Getino M."/>
            <person name="Pursley I."/>
            <person name="Horton D.L."/>
            <person name="Alikhan N.F."/>
            <person name="Baker D."/>
            <person name="Gharbi K."/>
            <person name="Hall N."/>
            <person name="Watson M."/>
            <person name="Adriaenssens E.M."/>
            <person name="Foster-Nyarko E."/>
            <person name="Jarju S."/>
            <person name="Secka A."/>
            <person name="Antonio M."/>
            <person name="Oren A."/>
            <person name="Chaudhuri R.R."/>
            <person name="La Ragione R."/>
            <person name="Hildebrand F."/>
            <person name="Pallen M.J."/>
        </authorList>
    </citation>
    <scope>NUCLEOTIDE SEQUENCE</scope>
    <source>
        <strain evidence="3">G3-4614</strain>
    </source>
</reference>
<dbReference type="InterPro" id="IPR011761">
    <property type="entry name" value="ATP-grasp"/>
</dbReference>
<comment type="caution">
    <text evidence="3">The sequence shown here is derived from an EMBL/GenBank/DDBJ whole genome shotgun (WGS) entry which is preliminary data.</text>
</comment>
<accession>A0A9D9E3H4</accession>
<gene>
    <name evidence="3" type="ORF">IAC54_02220</name>
</gene>
<dbReference type="PROSITE" id="PS50975">
    <property type="entry name" value="ATP_GRASP"/>
    <property type="match status" value="1"/>
</dbReference>
<reference evidence="3" key="1">
    <citation type="submission" date="2020-10" db="EMBL/GenBank/DDBJ databases">
        <authorList>
            <person name="Gilroy R."/>
        </authorList>
    </citation>
    <scope>NUCLEOTIDE SEQUENCE</scope>
    <source>
        <strain evidence="3">G3-4614</strain>
    </source>
</reference>
<organism evidence="3 4">
    <name type="scientific">Candidatus Caccoplasma merdipullorum</name>
    <dbReference type="NCBI Taxonomy" id="2840718"/>
    <lineage>
        <taxon>Bacteria</taxon>
        <taxon>Pseudomonadati</taxon>
        <taxon>Bacteroidota</taxon>
        <taxon>Bacteroidia</taxon>
        <taxon>Bacteroidales</taxon>
        <taxon>Bacteroidaceae</taxon>
        <taxon>Bacteroidaceae incertae sedis</taxon>
        <taxon>Candidatus Caccoplasma</taxon>
    </lineage>
</organism>
<proteinExistence type="predicted"/>
<dbReference type="AlphaFoldDB" id="A0A9D9E3H4"/>
<keyword evidence="1" id="KW-0067">ATP-binding</keyword>
<evidence type="ECO:0000256" key="1">
    <source>
        <dbReference type="PROSITE-ProRule" id="PRU00409"/>
    </source>
</evidence>
<evidence type="ECO:0000313" key="3">
    <source>
        <dbReference type="EMBL" id="MBO8437698.1"/>
    </source>
</evidence>
<keyword evidence="1" id="KW-0547">Nucleotide-binding</keyword>
<evidence type="ECO:0000313" key="4">
    <source>
        <dbReference type="Proteomes" id="UP000823636"/>
    </source>
</evidence>